<feature type="domain" description="Dihydroorotate dehydrogenase catalytic" evidence="15">
    <location>
        <begin position="38"/>
        <end position="335"/>
    </location>
</feature>
<comment type="function">
    <text evidence="2">Catalyzes the conversion of dihydroorotate to orotate with quinone as electron acceptor.</text>
</comment>
<dbReference type="InterPro" id="IPR005720">
    <property type="entry name" value="Dihydroorotate_DH_cat"/>
</dbReference>
<keyword evidence="12" id="KW-0472">Membrane</keyword>
<dbReference type="GO" id="GO:0006207">
    <property type="term" value="P:'de novo' pyrimidine nucleobase biosynthetic process"/>
    <property type="evidence" value="ECO:0007669"/>
    <property type="project" value="UniProtKB-UniRule"/>
</dbReference>
<dbReference type="Pfam" id="PF01180">
    <property type="entry name" value="DHO_dh"/>
    <property type="match status" value="1"/>
</dbReference>
<dbReference type="SUPFAM" id="SSF51395">
    <property type="entry name" value="FMN-linked oxidoreductases"/>
    <property type="match status" value="1"/>
</dbReference>
<dbReference type="PROSITE" id="PS00912">
    <property type="entry name" value="DHODEHASE_2"/>
    <property type="match status" value="1"/>
</dbReference>
<comment type="pathway">
    <text evidence="4">Pyrimidine metabolism; UMP biosynthesis via de novo pathway; orotate from (S)-dihydroorotate (quinone route): step 1/1.</text>
</comment>
<dbReference type="CDD" id="cd04738">
    <property type="entry name" value="DHOD_2_like"/>
    <property type="match status" value="1"/>
</dbReference>
<comment type="subcellular location">
    <subcellularLocation>
        <location evidence="3">Membrane</location>
    </subcellularLocation>
</comment>
<reference evidence="16" key="1">
    <citation type="journal article" date="2011" name="Environ. Microbiol.">
        <title>Time-series analyses of Monterey Bay coastal microbial picoplankton using a 'genome proxy' microarray.</title>
        <authorList>
            <person name="Rich V.I."/>
            <person name="Pham V.D."/>
            <person name="Eppley J."/>
            <person name="Shi Y."/>
            <person name="DeLong E.F."/>
        </authorList>
    </citation>
    <scope>NUCLEOTIDE SEQUENCE</scope>
</reference>
<dbReference type="InterPro" id="IPR005719">
    <property type="entry name" value="Dihydroorotate_DH_2"/>
</dbReference>
<evidence type="ECO:0000256" key="14">
    <source>
        <dbReference type="NCBIfam" id="TIGR01036"/>
    </source>
</evidence>
<evidence type="ECO:0000256" key="4">
    <source>
        <dbReference type="ARBA" id="ARBA00005161"/>
    </source>
</evidence>
<dbReference type="AlphaFoldDB" id="E0XZE5"/>
<evidence type="ECO:0000256" key="12">
    <source>
        <dbReference type="ARBA" id="ARBA00023136"/>
    </source>
</evidence>
<evidence type="ECO:0000259" key="15">
    <source>
        <dbReference type="Pfam" id="PF01180"/>
    </source>
</evidence>
<dbReference type="GO" id="GO:0044205">
    <property type="term" value="P:'de novo' UMP biosynthetic process"/>
    <property type="evidence" value="ECO:0007669"/>
    <property type="project" value="UniProtKB-UniPathway"/>
</dbReference>
<name>E0XZE5_9PROT</name>
<dbReference type="UniPathway" id="UPA00070">
    <property type="reaction ID" value="UER00946"/>
</dbReference>
<comment type="catalytic activity">
    <reaction evidence="13">
        <text>(S)-dihydroorotate + a quinone = orotate + a quinol</text>
        <dbReference type="Rhea" id="RHEA:30187"/>
        <dbReference type="ChEBI" id="CHEBI:24646"/>
        <dbReference type="ChEBI" id="CHEBI:30839"/>
        <dbReference type="ChEBI" id="CHEBI:30864"/>
        <dbReference type="ChEBI" id="CHEBI:132124"/>
        <dbReference type="EC" id="1.3.5.2"/>
    </reaction>
</comment>
<keyword evidence="9" id="KW-0288">FMN</keyword>
<evidence type="ECO:0000256" key="13">
    <source>
        <dbReference type="ARBA" id="ARBA00048639"/>
    </source>
</evidence>
<protein>
    <recommendedName>
        <fullName evidence="7 14">Dihydroorotate dehydrogenase (quinone)</fullName>
        <ecNumber evidence="6 14">1.3.5.2</ecNumber>
    </recommendedName>
</protein>
<evidence type="ECO:0000256" key="1">
    <source>
        <dbReference type="ARBA" id="ARBA00001917"/>
    </source>
</evidence>
<dbReference type="PANTHER" id="PTHR48109:SF4">
    <property type="entry name" value="DIHYDROOROTATE DEHYDROGENASE (QUINONE), MITOCHONDRIAL"/>
    <property type="match status" value="1"/>
</dbReference>
<evidence type="ECO:0000256" key="9">
    <source>
        <dbReference type="ARBA" id="ARBA00022643"/>
    </source>
</evidence>
<dbReference type="PROSITE" id="PS00911">
    <property type="entry name" value="DHODEHASE_1"/>
    <property type="match status" value="1"/>
</dbReference>
<sequence length="370" mass="39027">MWGTIANLVQALPAETAHKIAVKSLRAGLAPVPDTVLLPVSCSGLSFDNPLGLAAGFDKNAECYDGAFRLGFGAVEVGTITPQPQPGNPRPRVFRLPDDKAVINRYGFNSRGMSYAAGQLAPRKQDGRSPGILGVNIGANKLSQDKVQDYYSTAKKLAEYADYLTVNLSSPNTPGLRDLQHEDALVRTLDAVFQGCRDARVSLPVFVKLAPDLSEEELCRTLDWASGRAVNGFVLTNTTIARPDSLKSTAKGEAGGLSGAPLTHKSLSMLACAARHLDDSGLTDMALIGVGGIANGRQAYARILAGADLIQLYTSLSLNGPYAAHHVLTGLRACLTADGLTSLAEAKGQIKKADAAEAHAEHVWKIASAQ</sequence>
<dbReference type="EC" id="1.3.5.2" evidence="6 14"/>
<dbReference type="GO" id="GO:0106430">
    <property type="term" value="F:dihydroorotate dehydrogenase (quinone) activity"/>
    <property type="evidence" value="ECO:0007669"/>
    <property type="project" value="UniProtKB-EC"/>
</dbReference>
<accession>E0XZE5</accession>
<dbReference type="GO" id="GO:0016020">
    <property type="term" value="C:membrane"/>
    <property type="evidence" value="ECO:0007669"/>
    <property type="project" value="UniProtKB-SubCell"/>
</dbReference>
<dbReference type="InterPro" id="IPR001295">
    <property type="entry name" value="Dihydroorotate_DH_CS"/>
</dbReference>
<proteinExistence type="inferred from homology"/>
<evidence type="ECO:0000256" key="11">
    <source>
        <dbReference type="ARBA" id="ARBA00023002"/>
    </source>
</evidence>
<evidence type="ECO:0000313" key="16">
    <source>
        <dbReference type="EMBL" id="ADI19786.1"/>
    </source>
</evidence>
<keyword evidence="11" id="KW-0560">Oxidoreductase</keyword>
<comment type="similarity">
    <text evidence="5">Belongs to the dihydroorotate dehydrogenase family. Type 2 subfamily.</text>
</comment>
<organism evidence="16">
    <name type="scientific">uncultured alpha proteobacterium EB000_37G09</name>
    <dbReference type="NCBI Taxonomy" id="710792"/>
    <lineage>
        <taxon>Bacteria</taxon>
        <taxon>Pseudomonadati</taxon>
        <taxon>Pseudomonadota</taxon>
        <taxon>Alphaproteobacteria</taxon>
        <taxon>environmental samples</taxon>
    </lineage>
</organism>
<evidence type="ECO:0000256" key="8">
    <source>
        <dbReference type="ARBA" id="ARBA00022630"/>
    </source>
</evidence>
<evidence type="ECO:0000256" key="7">
    <source>
        <dbReference type="ARBA" id="ARBA00018366"/>
    </source>
</evidence>
<dbReference type="InterPro" id="IPR013785">
    <property type="entry name" value="Aldolase_TIM"/>
</dbReference>
<dbReference type="NCBIfam" id="NF003652">
    <property type="entry name" value="PRK05286.2-5"/>
    <property type="match status" value="1"/>
</dbReference>
<dbReference type="InterPro" id="IPR050074">
    <property type="entry name" value="DHO_dehydrogenase"/>
</dbReference>
<dbReference type="NCBIfam" id="TIGR01036">
    <property type="entry name" value="pyrD_sub2"/>
    <property type="match status" value="1"/>
</dbReference>
<comment type="cofactor">
    <cofactor evidence="1">
        <name>FMN</name>
        <dbReference type="ChEBI" id="CHEBI:58210"/>
    </cofactor>
</comment>
<dbReference type="PANTHER" id="PTHR48109">
    <property type="entry name" value="DIHYDROOROTATE DEHYDROGENASE (QUINONE), MITOCHONDRIAL-RELATED"/>
    <property type="match status" value="1"/>
</dbReference>
<evidence type="ECO:0000256" key="10">
    <source>
        <dbReference type="ARBA" id="ARBA00022975"/>
    </source>
</evidence>
<dbReference type="EMBL" id="GU474933">
    <property type="protein sequence ID" value="ADI19786.1"/>
    <property type="molecule type" value="Genomic_DNA"/>
</dbReference>
<evidence type="ECO:0000256" key="5">
    <source>
        <dbReference type="ARBA" id="ARBA00005359"/>
    </source>
</evidence>
<keyword evidence="8" id="KW-0285">Flavoprotein</keyword>
<evidence type="ECO:0000256" key="6">
    <source>
        <dbReference type="ARBA" id="ARBA00012791"/>
    </source>
</evidence>
<dbReference type="Gene3D" id="3.20.20.70">
    <property type="entry name" value="Aldolase class I"/>
    <property type="match status" value="1"/>
</dbReference>
<evidence type="ECO:0000256" key="3">
    <source>
        <dbReference type="ARBA" id="ARBA00004370"/>
    </source>
</evidence>
<evidence type="ECO:0000256" key="2">
    <source>
        <dbReference type="ARBA" id="ARBA00003125"/>
    </source>
</evidence>
<keyword evidence="10" id="KW-0665">Pyrimidine biosynthesis</keyword>
<dbReference type="GO" id="GO:0005737">
    <property type="term" value="C:cytoplasm"/>
    <property type="evidence" value="ECO:0007669"/>
    <property type="project" value="InterPro"/>
</dbReference>
<dbReference type="NCBIfam" id="NF003645">
    <property type="entry name" value="PRK05286.1-2"/>
    <property type="match status" value="1"/>
</dbReference>